<sequence>MTGRQGVMTAQETRALVNAALADPTVDLATPLGLSLALREGLRATVLTSLSRGDYHPAVGDTPGSLAYRDGDQVSVATLSPESELLMSAYLDR</sequence>
<protein>
    <submittedName>
        <fullName evidence="1">Uncharacterized protein</fullName>
    </submittedName>
</protein>
<accession>A0A6G4WSP6</accession>
<comment type="caution">
    <text evidence="1">The sequence shown here is derived from an EMBL/GenBank/DDBJ whole genome shotgun (WGS) entry which is preliminary data.</text>
</comment>
<dbReference type="RefSeq" id="WP_165297530.1">
    <property type="nucleotide sequence ID" value="NZ_JAAKZZ010000035.1"/>
</dbReference>
<dbReference type="Proteomes" id="UP000477722">
    <property type="component" value="Unassembled WGS sequence"/>
</dbReference>
<gene>
    <name evidence="1" type="ORF">G5C65_05775</name>
</gene>
<evidence type="ECO:0000313" key="1">
    <source>
        <dbReference type="EMBL" id="NGO67872.1"/>
    </source>
</evidence>
<keyword evidence="2" id="KW-1185">Reference proteome</keyword>
<proteinExistence type="predicted"/>
<reference evidence="1 2" key="1">
    <citation type="submission" date="2020-02" db="EMBL/GenBank/DDBJ databases">
        <title>Whole-genome analyses of novel actinobacteria.</title>
        <authorList>
            <person name="Sahin N."/>
            <person name="Tatar D."/>
        </authorList>
    </citation>
    <scope>NUCLEOTIDE SEQUENCE [LARGE SCALE GENOMIC DNA]</scope>
    <source>
        <strain evidence="1 2">SB3404</strain>
    </source>
</reference>
<dbReference type="AlphaFoldDB" id="A0A6G4WSP6"/>
<name>A0A6G4WSP6_9ACTN</name>
<organism evidence="1 2">
    <name type="scientific">Streptomyces boncukensis</name>
    <dbReference type="NCBI Taxonomy" id="2711219"/>
    <lineage>
        <taxon>Bacteria</taxon>
        <taxon>Bacillati</taxon>
        <taxon>Actinomycetota</taxon>
        <taxon>Actinomycetes</taxon>
        <taxon>Kitasatosporales</taxon>
        <taxon>Streptomycetaceae</taxon>
        <taxon>Streptomyces</taxon>
    </lineage>
</organism>
<dbReference type="EMBL" id="JAAKZZ010000035">
    <property type="protein sequence ID" value="NGO67872.1"/>
    <property type="molecule type" value="Genomic_DNA"/>
</dbReference>
<evidence type="ECO:0000313" key="2">
    <source>
        <dbReference type="Proteomes" id="UP000477722"/>
    </source>
</evidence>